<dbReference type="InterPro" id="IPR036291">
    <property type="entry name" value="NAD(P)-bd_dom_sf"/>
</dbReference>
<dbReference type="GO" id="GO:0051287">
    <property type="term" value="F:NAD binding"/>
    <property type="evidence" value="ECO:0007669"/>
    <property type="project" value="InterPro"/>
</dbReference>
<proteinExistence type="predicted"/>
<dbReference type="InterPro" id="IPR006140">
    <property type="entry name" value="D-isomer_DH_NAD-bd"/>
</dbReference>
<dbReference type="RefSeq" id="WP_307604520.1">
    <property type="nucleotide sequence ID" value="NZ_JAUSRD010000020.1"/>
</dbReference>
<accession>A0AAW8D1X5</accession>
<dbReference type="PANTHER" id="PTHR43333">
    <property type="entry name" value="2-HACID_DH_C DOMAIN-CONTAINING PROTEIN"/>
    <property type="match status" value="1"/>
</dbReference>
<dbReference type="CDD" id="cd12164">
    <property type="entry name" value="GDH_like_2"/>
    <property type="match status" value="1"/>
</dbReference>
<dbReference type="EC" id="1.1.1.79" evidence="4"/>
<dbReference type="Proteomes" id="UP001242045">
    <property type="component" value="Unassembled WGS sequence"/>
</dbReference>
<evidence type="ECO:0000256" key="2">
    <source>
        <dbReference type="ARBA" id="ARBA00023027"/>
    </source>
</evidence>
<dbReference type="PANTHER" id="PTHR43333:SF1">
    <property type="entry name" value="D-ISOMER SPECIFIC 2-HYDROXYACID DEHYDROGENASE NAD-BINDING DOMAIN-CONTAINING PROTEIN"/>
    <property type="match status" value="1"/>
</dbReference>
<dbReference type="SUPFAM" id="SSF51735">
    <property type="entry name" value="NAD(P)-binding Rossmann-fold domains"/>
    <property type="match status" value="1"/>
</dbReference>
<dbReference type="EC" id="1.1.1.81" evidence="4"/>
<dbReference type="GO" id="GO:0030267">
    <property type="term" value="F:glyoxylate reductase (NADPH) activity"/>
    <property type="evidence" value="ECO:0007669"/>
    <property type="project" value="UniProtKB-EC"/>
</dbReference>
<evidence type="ECO:0000259" key="3">
    <source>
        <dbReference type="Pfam" id="PF02826"/>
    </source>
</evidence>
<dbReference type="AlphaFoldDB" id="A0AAW8D1X5"/>
<protein>
    <submittedName>
        <fullName evidence="4">Glyoxylate/hydroxypyruvate reductase A</fullName>
        <ecNumber evidence="4">1.1.1.79</ecNumber>
        <ecNumber evidence="4">1.1.1.81</ecNumber>
    </submittedName>
</protein>
<keyword evidence="1 4" id="KW-0560">Oxidoreductase</keyword>
<evidence type="ECO:0000313" key="5">
    <source>
        <dbReference type="Proteomes" id="UP001242045"/>
    </source>
</evidence>
<evidence type="ECO:0000256" key="1">
    <source>
        <dbReference type="ARBA" id="ARBA00023002"/>
    </source>
</evidence>
<dbReference type="Pfam" id="PF02826">
    <property type="entry name" value="2-Hacid_dh_C"/>
    <property type="match status" value="1"/>
</dbReference>
<reference evidence="4" key="1">
    <citation type="submission" date="2023-07" db="EMBL/GenBank/DDBJ databases">
        <title>Sorghum-associated microbial communities from plants grown in Nebraska, USA.</title>
        <authorList>
            <person name="Schachtman D."/>
        </authorList>
    </citation>
    <scope>NUCLEOTIDE SEQUENCE</scope>
    <source>
        <strain evidence="4">DS3754</strain>
    </source>
</reference>
<feature type="domain" description="D-isomer specific 2-hydroxyacid dehydrogenase NAD-binding" evidence="3">
    <location>
        <begin position="105"/>
        <end position="276"/>
    </location>
</feature>
<keyword evidence="2" id="KW-0520">NAD</keyword>
<comment type="caution">
    <text evidence="4">The sequence shown here is derived from an EMBL/GenBank/DDBJ whole genome shotgun (WGS) entry which is preliminary data.</text>
</comment>
<sequence length="311" mass="33953">MDTTTFLYKSDPVRGRQWAEVFARRRPDIDFRIWPDIGDPAQVRFLAAWEPPHDMAERFPNLQVLFSSGAGVDQFDFAALPPALPVVRMVEPGIVRGMVEYVTHAVLGLHRNMPQYQRQQDEGVWKPLPVLPAGERRIGVLGLGSLGQAALAQLVALGFDCAGWSRSRHAVDGVQCHAGADELPAFLARTDILVCLLPLTDSTRGFLDARLFSLLPAGAGLVHVGRGPQLVDAHLLAALASGQIGDAVLDVTDPEPLPPEHAFWRHPRIRLTPHIASMTQPLSAAEALLDNLARFEAGEPMVGLVDRARGY</sequence>
<organism evidence="4 5">
    <name type="scientific">Variovorax boronicumulans</name>
    <dbReference type="NCBI Taxonomy" id="436515"/>
    <lineage>
        <taxon>Bacteria</taxon>
        <taxon>Pseudomonadati</taxon>
        <taxon>Pseudomonadota</taxon>
        <taxon>Betaproteobacteria</taxon>
        <taxon>Burkholderiales</taxon>
        <taxon>Comamonadaceae</taxon>
        <taxon>Variovorax</taxon>
    </lineage>
</organism>
<gene>
    <name evidence="4" type="ORF">J2W31_005845</name>
</gene>
<evidence type="ECO:0000313" key="4">
    <source>
        <dbReference type="EMBL" id="MDP9896709.1"/>
    </source>
</evidence>
<dbReference type="GO" id="GO:0016618">
    <property type="term" value="F:hydroxypyruvate reductase [NAD(P)H] activity"/>
    <property type="evidence" value="ECO:0007669"/>
    <property type="project" value="UniProtKB-EC"/>
</dbReference>
<dbReference type="Gene3D" id="3.40.50.720">
    <property type="entry name" value="NAD(P)-binding Rossmann-like Domain"/>
    <property type="match status" value="2"/>
</dbReference>
<name>A0AAW8D1X5_9BURK</name>
<dbReference type="EMBL" id="JAUSRD010000020">
    <property type="protein sequence ID" value="MDP9896709.1"/>
    <property type="molecule type" value="Genomic_DNA"/>
</dbReference>